<evidence type="ECO:0000313" key="3">
    <source>
        <dbReference type="Proteomes" id="UP000465302"/>
    </source>
</evidence>
<dbReference type="AlphaFoldDB" id="A0A7I9W215"/>
<gene>
    <name evidence="2" type="ORF">MAGR_29200</name>
</gene>
<sequence>MFRTIRTPDPRYARGEMTTPSTRVSRLNEKQSTSRAALDALLDSTPLATVALIRDGHPVIFPTGFARLGDELVIHGSTGSPWMRALETGAQAAVAVTTLDGIVVARSGFESSFHYHSAVVFGVFERVPEADKVTYLERLTDVFIPGRTAELRPSTRKELAATLPLRMPIGADNWSLKISDGWPDDPDEDIAGDAWAGVVPMTVAYGDPLPAPDLRPGIPVPGSVRALTDGRRSVQ</sequence>
<proteinExistence type="predicted"/>
<comment type="caution">
    <text evidence="2">The sequence shown here is derived from an EMBL/GenBank/DDBJ whole genome shotgun (WGS) entry which is preliminary data.</text>
</comment>
<dbReference type="PANTHER" id="PTHR34071">
    <property type="entry name" value="5-NITROIMIDAZOLE ANTIBIOTICS RESISTANCE PROTEIN, NIMA-FAMILY-RELATED PROTEIN-RELATED"/>
    <property type="match status" value="1"/>
</dbReference>
<dbReference type="EMBL" id="BLKS01000001">
    <property type="protein sequence ID" value="GFG51479.1"/>
    <property type="molecule type" value="Genomic_DNA"/>
</dbReference>
<dbReference type="Proteomes" id="UP000465302">
    <property type="component" value="Unassembled WGS sequence"/>
</dbReference>
<dbReference type="PANTHER" id="PTHR34071:SF2">
    <property type="entry name" value="FLAVIN-NUCLEOTIDE-BINDING PROTEIN"/>
    <property type="match status" value="1"/>
</dbReference>
<name>A0A7I9W215_MYCAG</name>
<feature type="region of interest" description="Disordered" evidence="1">
    <location>
        <begin position="1"/>
        <end position="29"/>
    </location>
</feature>
<dbReference type="InterPro" id="IPR024747">
    <property type="entry name" value="Pyridox_Oxase-rel"/>
</dbReference>
<protein>
    <submittedName>
        <fullName evidence="2">Flavin-nucleotide-binding protein</fullName>
    </submittedName>
</protein>
<feature type="compositionally biased region" description="Basic and acidic residues" evidence="1">
    <location>
        <begin position="1"/>
        <end position="14"/>
    </location>
</feature>
<organism evidence="2 3">
    <name type="scientific">Mycolicibacterium agri</name>
    <name type="common">Mycobacterium agri</name>
    <dbReference type="NCBI Taxonomy" id="36811"/>
    <lineage>
        <taxon>Bacteria</taxon>
        <taxon>Bacillati</taxon>
        <taxon>Actinomycetota</taxon>
        <taxon>Actinomycetes</taxon>
        <taxon>Mycobacteriales</taxon>
        <taxon>Mycobacteriaceae</taxon>
        <taxon>Mycolicibacterium</taxon>
    </lineage>
</organism>
<dbReference type="SUPFAM" id="SSF50475">
    <property type="entry name" value="FMN-binding split barrel"/>
    <property type="match status" value="1"/>
</dbReference>
<feature type="compositionally biased region" description="Polar residues" evidence="1">
    <location>
        <begin position="18"/>
        <end position="29"/>
    </location>
</feature>
<feature type="region of interest" description="Disordered" evidence="1">
    <location>
        <begin position="214"/>
        <end position="235"/>
    </location>
</feature>
<evidence type="ECO:0000256" key="1">
    <source>
        <dbReference type="SAM" id="MobiDB-lite"/>
    </source>
</evidence>
<dbReference type="Pfam" id="PF12900">
    <property type="entry name" value="Pyridox_ox_2"/>
    <property type="match status" value="1"/>
</dbReference>
<dbReference type="InterPro" id="IPR012349">
    <property type="entry name" value="Split_barrel_FMN-bd"/>
</dbReference>
<evidence type="ECO:0000313" key="2">
    <source>
        <dbReference type="EMBL" id="GFG51479.1"/>
    </source>
</evidence>
<reference evidence="2 3" key="1">
    <citation type="journal article" date="2019" name="Emerg. Microbes Infect.">
        <title>Comprehensive subspecies identification of 175 nontuberculous mycobacteria species based on 7547 genomic profiles.</title>
        <authorList>
            <person name="Matsumoto Y."/>
            <person name="Kinjo T."/>
            <person name="Motooka D."/>
            <person name="Nabeya D."/>
            <person name="Jung N."/>
            <person name="Uechi K."/>
            <person name="Horii T."/>
            <person name="Iida T."/>
            <person name="Fujita J."/>
            <person name="Nakamura S."/>
        </authorList>
    </citation>
    <scope>NUCLEOTIDE SEQUENCE [LARGE SCALE GENOMIC DNA]</scope>
    <source>
        <strain evidence="2 3">JCM 6377</strain>
    </source>
</reference>
<dbReference type="Gene3D" id="2.30.110.10">
    <property type="entry name" value="Electron Transport, Fmn-binding Protein, Chain A"/>
    <property type="match status" value="1"/>
</dbReference>
<accession>A0A7I9W215</accession>